<evidence type="ECO:0000313" key="1">
    <source>
        <dbReference type="EMBL" id="PZR82916.1"/>
    </source>
</evidence>
<comment type="caution">
    <text evidence="1">The sequence shown here is derived from an EMBL/GenBank/DDBJ whole genome shotgun (WGS) entry which is preliminary data.</text>
</comment>
<organism evidence="1 2">
    <name type="scientific">Candidatus Aeolococcus gillhamiae</name>
    <dbReference type="NCBI Taxonomy" id="3127015"/>
    <lineage>
        <taxon>Bacteria</taxon>
        <taxon>Bacillati</taxon>
        <taxon>Candidatus Dormiibacterota</taxon>
        <taxon>Candidatus Dormibacteria</taxon>
        <taxon>Candidatus Aeolococcales</taxon>
        <taxon>Candidatus Aeolococcaceae</taxon>
        <taxon>Candidatus Aeolococcus</taxon>
    </lineage>
</organism>
<sequence length="368" mass="39902">AQLVHAVLGGVCSEAPVTAAGYARDILRLLAPQNFLRKATANPLTSGMDYGHADMNVTNEQRLAILRRLKSRDPSFARLQAASRTGRGQAGTTSTWGNTAREVSQIFGPCWLAAEIAVIGAATSPEDYRTEGDLTRGTTPLGDHPDYGRLLQELRINRSRASWWTSQFEAHTDPLSRATWALGLVTIADDNVLTQCLGQLADGLRELPPSHLHALCYSSSRIGSAQLNCSRSENCISKAAEASSLAWLLAAHRASDPEDTCVKTGPDDEELASLAEYGIAAWPASYALTFRAQDNPSGSLLMSLRRYGPHACPQNMLISHIPLQLMREVLKDPADFPLAWVTSAERTVSDHAEEPPLADIADSQAWFS</sequence>
<feature type="non-terminal residue" evidence="1">
    <location>
        <position position="1"/>
    </location>
</feature>
<accession>A0A2W5ZJB0</accession>
<proteinExistence type="predicted"/>
<dbReference type="AlphaFoldDB" id="A0A2W5ZJB0"/>
<gene>
    <name evidence="1" type="ORF">DLM65_02950</name>
</gene>
<dbReference type="EMBL" id="QHBU01000052">
    <property type="protein sequence ID" value="PZR82916.1"/>
    <property type="molecule type" value="Genomic_DNA"/>
</dbReference>
<dbReference type="Proteomes" id="UP000248724">
    <property type="component" value="Unassembled WGS sequence"/>
</dbReference>
<protein>
    <submittedName>
        <fullName evidence="1">Uncharacterized protein</fullName>
    </submittedName>
</protein>
<evidence type="ECO:0000313" key="2">
    <source>
        <dbReference type="Proteomes" id="UP000248724"/>
    </source>
</evidence>
<name>A0A2W5ZJB0_9BACT</name>
<reference evidence="1 2" key="1">
    <citation type="journal article" date="2017" name="Nature">
        <title>Atmospheric trace gases support primary production in Antarctic desert surface soil.</title>
        <authorList>
            <person name="Ji M."/>
            <person name="Greening C."/>
            <person name="Vanwonterghem I."/>
            <person name="Carere C.R."/>
            <person name="Bay S.K."/>
            <person name="Steen J.A."/>
            <person name="Montgomery K."/>
            <person name="Lines T."/>
            <person name="Beardall J."/>
            <person name="van Dorst J."/>
            <person name="Snape I."/>
            <person name="Stott M.B."/>
            <person name="Hugenholtz P."/>
            <person name="Ferrari B.C."/>
        </authorList>
    </citation>
    <scope>NUCLEOTIDE SEQUENCE [LARGE SCALE GENOMIC DNA]</scope>
    <source>
        <strain evidence="1">RRmetagenome_bin12</strain>
    </source>
</reference>